<evidence type="ECO:0000256" key="9">
    <source>
        <dbReference type="ARBA" id="ARBA00022967"/>
    </source>
</evidence>
<evidence type="ECO:0000256" key="6">
    <source>
        <dbReference type="ARBA" id="ARBA00022741"/>
    </source>
</evidence>
<name>A0A812E754_ACAPH</name>
<dbReference type="GO" id="GO:0015662">
    <property type="term" value="F:P-type ion transporter activity"/>
    <property type="evidence" value="ECO:0007669"/>
    <property type="project" value="InterPro"/>
</dbReference>
<keyword evidence="7 13" id="KW-0067">ATP-binding</keyword>
<protein>
    <recommendedName>
        <fullName evidence="13">Cation-transporting ATPase</fullName>
        <ecNumber evidence="13">7.2.2.-</ecNumber>
    </recommendedName>
</protein>
<dbReference type="GO" id="GO:0019829">
    <property type="term" value="F:ATPase-coupled monoatomic cation transmembrane transporter activity"/>
    <property type="evidence" value="ECO:0007669"/>
    <property type="project" value="UniProtKB-UniRule"/>
</dbReference>
<dbReference type="Pfam" id="PF00690">
    <property type="entry name" value="Cation_ATPase_N"/>
    <property type="match status" value="1"/>
</dbReference>
<dbReference type="PROSITE" id="PS00154">
    <property type="entry name" value="ATPASE_E1_E2"/>
    <property type="match status" value="1"/>
</dbReference>
<dbReference type="FunFam" id="1.20.1110.10:FF:000023">
    <property type="entry name" value="Cation-transporting ATPase"/>
    <property type="match status" value="1"/>
</dbReference>
<dbReference type="Pfam" id="PF00122">
    <property type="entry name" value="E1-E2_ATPase"/>
    <property type="match status" value="1"/>
</dbReference>
<dbReference type="GO" id="GO:0016020">
    <property type="term" value="C:membrane"/>
    <property type="evidence" value="ECO:0007669"/>
    <property type="project" value="UniProtKB-SubCell"/>
</dbReference>
<feature type="compositionally biased region" description="Polar residues" evidence="14">
    <location>
        <begin position="1213"/>
        <end position="1223"/>
    </location>
</feature>
<evidence type="ECO:0000313" key="19">
    <source>
        <dbReference type="Proteomes" id="UP000597762"/>
    </source>
</evidence>
<keyword evidence="11 13" id="KW-0472">Membrane</keyword>
<comment type="catalytic activity">
    <reaction evidence="12 13">
        <text>ATP + H2O = ADP + phosphate + H(+)</text>
        <dbReference type="Rhea" id="RHEA:13065"/>
        <dbReference type="ChEBI" id="CHEBI:15377"/>
        <dbReference type="ChEBI" id="CHEBI:15378"/>
        <dbReference type="ChEBI" id="CHEBI:30616"/>
        <dbReference type="ChEBI" id="CHEBI:43474"/>
        <dbReference type="ChEBI" id="CHEBI:456216"/>
    </reaction>
</comment>
<dbReference type="Pfam" id="PF12409">
    <property type="entry name" value="P5-ATPase"/>
    <property type="match status" value="1"/>
</dbReference>
<keyword evidence="3" id="KW-0597">Phosphoprotein</keyword>
<feature type="transmembrane region" description="Helical" evidence="13">
    <location>
        <begin position="384"/>
        <end position="404"/>
    </location>
</feature>
<feature type="transmembrane region" description="Helical" evidence="13">
    <location>
        <begin position="424"/>
        <end position="443"/>
    </location>
</feature>
<dbReference type="SFLD" id="SFLDS00003">
    <property type="entry name" value="Haloacid_Dehalogenase"/>
    <property type="match status" value="1"/>
</dbReference>
<accession>A0A812E754</accession>
<dbReference type="GO" id="GO:0005524">
    <property type="term" value="F:ATP binding"/>
    <property type="evidence" value="ECO:0007669"/>
    <property type="project" value="UniProtKB-UniRule"/>
</dbReference>
<dbReference type="Pfam" id="PF13246">
    <property type="entry name" value="Cation_ATPase"/>
    <property type="match status" value="1"/>
</dbReference>
<feature type="compositionally biased region" description="Basic and acidic residues" evidence="14">
    <location>
        <begin position="1309"/>
        <end position="1325"/>
    </location>
</feature>
<keyword evidence="9 13" id="KW-1278">Translocase</keyword>
<reference evidence="18" key="1">
    <citation type="submission" date="2021-01" db="EMBL/GenBank/DDBJ databases">
        <authorList>
            <person name="Li R."/>
            <person name="Bekaert M."/>
        </authorList>
    </citation>
    <scope>NUCLEOTIDE SEQUENCE</scope>
    <source>
        <strain evidence="18">Farmed</strain>
    </source>
</reference>
<evidence type="ECO:0000256" key="7">
    <source>
        <dbReference type="ARBA" id="ARBA00022840"/>
    </source>
</evidence>
<dbReference type="InterPro" id="IPR023299">
    <property type="entry name" value="ATPase_P-typ_cyto_dom_N"/>
</dbReference>
<proteinExistence type="inferred from homology"/>
<feature type="transmembrane region" description="Helical" evidence="13">
    <location>
        <begin position="1103"/>
        <end position="1124"/>
    </location>
</feature>
<feature type="transmembrane region" description="Helical" evidence="13">
    <location>
        <begin position="210"/>
        <end position="228"/>
    </location>
</feature>
<evidence type="ECO:0000259" key="16">
    <source>
        <dbReference type="Pfam" id="PF00690"/>
    </source>
</evidence>
<feature type="transmembrane region" description="Helical" evidence="13">
    <location>
        <begin position="1029"/>
        <end position="1050"/>
    </location>
</feature>
<dbReference type="Gene3D" id="3.40.1110.10">
    <property type="entry name" value="Calcium-transporting ATPase, cytoplasmic domain N"/>
    <property type="match status" value="2"/>
</dbReference>
<dbReference type="InterPro" id="IPR004014">
    <property type="entry name" value="ATPase_P-typ_cation-transptr_N"/>
</dbReference>
<evidence type="ECO:0000256" key="12">
    <source>
        <dbReference type="ARBA" id="ARBA00049360"/>
    </source>
</evidence>
<dbReference type="InterPro" id="IPR044492">
    <property type="entry name" value="P_typ_ATPase_HD_dom"/>
</dbReference>
<dbReference type="InterPro" id="IPR036412">
    <property type="entry name" value="HAD-like_sf"/>
</dbReference>
<dbReference type="GO" id="GO:0016887">
    <property type="term" value="F:ATP hydrolysis activity"/>
    <property type="evidence" value="ECO:0007669"/>
    <property type="project" value="InterPro"/>
</dbReference>
<comment type="subcellular location">
    <subcellularLocation>
        <location evidence="1 13">Membrane</location>
        <topology evidence="1 13">Multi-pass membrane protein</topology>
    </subcellularLocation>
</comment>
<feature type="region of interest" description="Disordered" evidence="14">
    <location>
        <begin position="1305"/>
        <end position="1325"/>
    </location>
</feature>
<dbReference type="InterPro" id="IPR047821">
    <property type="entry name" value="P5B-type_ATPase"/>
</dbReference>
<organism evidence="18 19">
    <name type="scientific">Acanthosepion pharaonis</name>
    <name type="common">Pharaoh cuttlefish</name>
    <name type="synonym">Sepia pharaonis</name>
    <dbReference type="NCBI Taxonomy" id="158019"/>
    <lineage>
        <taxon>Eukaryota</taxon>
        <taxon>Metazoa</taxon>
        <taxon>Spiralia</taxon>
        <taxon>Lophotrochozoa</taxon>
        <taxon>Mollusca</taxon>
        <taxon>Cephalopoda</taxon>
        <taxon>Coleoidea</taxon>
        <taxon>Decapodiformes</taxon>
        <taxon>Sepiida</taxon>
        <taxon>Sepiina</taxon>
        <taxon>Sepiidae</taxon>
        <taxon>Acanthosepion</taxon>
    </lineage>
</organism>
<feature type="transmembrane region" description="Helical" evidence="13">
    <location>
        <begin position="947"/>
        <end position="967"/>
    </location>
</feature>
<evidence type="ECO:0000256" key="4">
    <source>
        <dbReference type="ARBA" id="ARBA00022692"/>
    </source>
</evidence>
<keyword evidence="5 13" id="KW-0479">Metal-binding</keyword>
<dbReference type="SFLD" id="SFLDG00002">
    <property type="entry name" value="C1.7:_P-type_atpase_like"/>
    <property type="match status" value="1"/>
</dbReference>
<sequence length="1325" mass="148865">MLYFTHEQCSLAEAEKVLLRDQYKQWFVAKIHIITRDGTRVQVLPSAEASFSIHRDKLTTSIGLPSQASTQQLIHKRKFKNIPLNEYFAHYKTIKKCLSEEIHAILLAASNDEHLIRYFQTKKVKYIWDKQVSHFVKLRGLDVGMGFSFFHEAKGLHSEEVIQKRVLYGNNHIAIHVTPIITLLFKEILSPFYVFQVFSVILWFCDAYELYASCILFISVLSIVTTIYQTRQIQRALRNTIHATEVVRVCRDDEFIEIPSEDLVPGDVIEVPRSGCMMQCDAVLVSGNCIVNESMLTGESVPVLKTPLPNPIRRAKDSPEEFFKIDDHSRHVLFCGTNVIQTRYYEKQRVRAVVIRTGFTTAKGDLTRSILYPKPVDFKFSHDTYMFITVLSVFALMGFTYTVILMVKAGRPVGHILRRALDLITIAVPPALPAALTVGTFFAQRRLKKALVYCISPSSINICGTLNIVCFDKTGTLTEDGLNMKYVVPATNGRFESENQPHEPLPIGQLLYGMATCHSLTIIDHKLTGDPLDQIMFETTGWDLKEPGEEESRFDMIAPTIVSPKSSTLNGTNVISAEITGQEIGIIRQFPFSSRLQRMSVITRRLVAKNFELYTKGSPEMVASLCKQDTASSFDMYLKGSPEVVASLCRPDTVPYNFQEILIKFTKHGYRVLGFAYKPLKLNYMRVQRVTREQVEKDLNFVGLVVMENRIKPETKPTIDQLHNADIKTVMITGDNMLTALSVARECHMVDSNDQVILVQAYQSPENNNMPTLEFVYADEKDRKVEEITTGTGSNASIRIDEDNQRIHFAVTGRSWTVIREHFPDLLSKLVVRGKVYARMSPEQKAQLIEVLQSLGYYVGMCGDGANDCGALKMAHTGISLSEAEASVASAFTSKVSTIECVPTVIKQGRASLVTTFGIFKYMASYSLIQSTSALVLYWISANLTDFEFLYTDLFLILTLGITFGRTDAYPEITKDVPDVSLISVTPILSLVIQIAIQAGVQIFCFLNVYKQVWFEPYVINDEEDYACYENMAIFLSSSYQYIIMAVVFSKGAPFRKSMFSNYLFLINVAVCVAVTLLVTIYPPQEVAEFLELKPFPSSSYRLLYVGIASMNFLLSLFVEKFIIDNMYIRHKCERFLENLMPSSRCEYVAIEQEIAEQPDWPPISESKASLAEVFRKLDPLPPTQKSGEQSFSCESDDDPSDSCKSTPHINRDTQQNEQAEPTSVQKINLSAMQNDNYQSTTPLPSQSSVACSSSCSSSPVTGEYLSAAYEPTTVVTTVAVNDLCPNPATQGDVDLSSVEVNITSSTKQDGEEIAKSKKVESTQL</sequence>
<dbReference type="Gene3D" id="3.40.50.1000">
    <property type="entry name" value="HAD superfamily/HAD-like"/>
    <property type="match status" value="1"/>
</dbReference>
<feature type="transmembrane region" description="Helical" evidence="13">
    <location>
        <begin position="1062"/>
        <end position="1083"/>
    </location>
</feature>
<feature type="domain" description="P-type ATPase A" evidence="15">
    <location>
        <begin position="245"/>
        <end position="370"/>
    </location>
</feature>
<comment type="caution">
    <text evidence="18">The sequence shown here is derived from an EMBL/GenBank/DDBJ whole genome shotgun (WGS) entry which is preliminary data.</text>
</comment>
<dbReference type="CDD" id="cd07542">
    <property type="entry name" value="P-type_ATPase_cation"/>
    <property type="match status" value="1"/>
</dbReference>
<dbReference type="SUPFAM" id="SSF56784">
    <property type="entry name" value="HAD-like"/>
    <property type="match status" value="1"/>
</dbReference>
<dbReference type="Proteomes" id="UP000597762">
    <property type="component" value="Unassembled WGS sequence"/>
</dbReference>
<dbReference type="EMBL" id="CAHIKZ030004744">
    <property type="protein sequence ID" value="CAE1315012.1"/>
    <property type="molecule type" value="Genomic_DNA"/>
</dbReference>
<evidence type="ECO:0000256" key="1">
    <source>
        <dbReference type="ARBA" id="ARBA00004141"/>
    </source>
</evidence>
<evidence type="ECO:0000256" key="14">
    <source>
        <dbReference type="SAM" id="MobiDB-lite"/>
    </source>
</evidence>
<evidence type="ECO:0000256" key="3">
    <source>
        <dbReference type="ARBA" id="ARBA00022553"/>
    </source>
</evidence>
<evidence type="ECO:0000259" key="17">
    <source>
        <dbReference type="Pfam" id="PF12409"/>
    </source>
</evidence>
<keyword evidence="19" id="KW-1185">Reference proteome</keyword>
<dbReference type="SUPFAM" id="SSF81653">
    <property type="entry name" value="Calcium ATPase, transduction domain A"/>
    <property type="match status" value="1"/>
</dbReference>
<feature type="transmembrane region" description="Helical" evidence="13">
    <location>
        <begin position="988"/>
        <end position="1009"/>
    </location>
</feature>
<dbReference type="PANTHER" id="PTHR45630:SF8">
    <property type="entry name" value="CATION-TRANSPORTING ATPASE"/>
    <property type="match status" value="1"/>
</dbReference>
<dbReference type="PRINTS" id="PR00119">
    <property type="entry name" value="CATATPASE"/>
</dbReference>
<feature type="domain" description="P5B-type ATPase N-terminal" evidence="17">
    <location>
        <begin position="3"/>
        <end position="129"/>
    </location>
</feature>
<dbReference type="InterPro" id="IPR006544">
    <property type="entry name" value="P-type_TPase_V"/>
</dbReference>
<keyword evidence="4 13" id="KW-0812">Transmembrane</keyword>
<evidence type="ECO:0000256" key="5">
    <source>
        <dbReference type="ARBA" id="ARBA00022723"/>
    </source>
</evidence>
<dbReference type="SFLD" id="SFLDF00027">
    <property type="entry name" value="p-type_atpase"/>
    <property type="match status" value="1"/>
</dbReference>
<keyword evidence="10 13" id="KW-1133">Transmembrane helix</keyword>
<dbReference type="InterPro" id="IPR001757">
    <property type="entry name" value="P_typ_ATPase"/>
</dbReference>
<feature type="region of interest" description="Disordered" evidence="14">
    <location>
        <begin position="1180"/>
        <end position="1223"/>
    </location>
</feature>
<dbReference type="InterPro" id="IPR008250">
    <property type="entry name" value="ATPase_P-typ_transduc_dom_A_sf"/>
</dbReference>
<gene>
    <name evidence="18" type="ORF">SPHA_65953</name>
</gene>
<feature type="transmembrane region" description="Helical" evidence="13">
    <location>
        <begin position="919"/>
        <end position="941"/>
    </location>
</feature>
<dbReference type="GO" id="GO:0046872">
    <property type="term" value="F:metal ion binding"/>
    <property type="evidence" value="ECO:0007669"/>
    <property type="project" value="UniProtKB-UniRule"/>
</dbReference>
<keyword evidence="8 13" id="KW-0460">Magnesium</keyword>
<dbReference type="PANTHER" id="PTHR45630">
    <property type="entry name" value="CATION-TRANSPORTING ATPASE-RELATED"/>
    <property type="match status" value="1"/>
</dbReference>
<dbReference type="InterPro" id="IPR018303">
    <property type="entry name" value="ATPase_P-typ_P_site"/>
</dbReference>
<dbReference type="SUPFAM" id="SSF81665">
    <property type="entry name" value="Calcium ATPase, transmembrane domain M"/>
    <property type="match status" value="1"/>
</dbReference>
<dbReference type="FunFam" id="3.40.50.1000:FF:000045">
    <property type="entry name" value="Cation-transporting ATPase"/>
    <property type="match status" value="1"/>
</dbReference>
<evidence type="ECO:0000259" key="15">
    <source>
        <dbReference type="Pfam" id="PF00122"/>
    </source>
</evidence>
<keyword evidence="6 13" id="KW-0547">Nucleotide-binding</keyword>
<evidence type="ECO:0000313" key="18">
    <source>
        <dbReference type="EMBL" id="CAE1315012.1"/>
    </source>
</evidence>
<comment type="similarity">
    <text evidence="2 13">Belongs to the cation transport ATPase (P-type) (TC 3.A.3) family. Type V subfamily.</text>
</comment>
<feature type="transmembrane region" description="Helical" evidence="13">
    <location>
        <begin position="183"/>
        <end position="204"/>
    </location>
</feature>
<dbReference type="SUPFAM" id="SSF81660">
    <property type="entry name" value="Metal cation-transporting ATPase, ATP-binding domain N"/>
    <property type="match status" value="1"/>
</dbReference>
<dbReference type="InterPro" id="IPR023298">
    <property type="entry name" value="ATPase_P-typ_TM_dom_sf"/>
</dbReference>
<dbReference type="Gene3D" id="2.70.150.10">
    <property type="entry name" value="Calcium-transporting ATPase, cytoplasmic transduction domain A"/>
    <property type="match status" value="1"/>
</dbReference>
<dbReference type="OrthoDB" id="48943at2759"/>
<dbReference type="InterPro" id="IPR023214">
    <property type="entry name" value="HAD_sf"/>
</dbReference>
<evidence type="ECO:0000256" key="13">
    <source>
        <dbReference type="RuleBase" id="RU362082"/>
    </source>
</evidence>
<dbReference type="GO" id="GO:0006874">
    <property type="term" value="P:intracellular calcium ion homeostasis"/>
    <property type="evidence" value="ECO:0007669"/>
    <property type="project" value="TreeGrafter"/>
</dbReference>
<dbReference type="NCBIfam" id="TIGR01494">
    <property type="entry name" value="ATPase_P-type"/>
    <property type="match status" value="2"/>
</dbReference>
<dbReference type="InterPro" id="IPR059000">
    <property type="entry name" value="ATPase_P-type_domA"/>
</dbReference>
<dbReference type="EC" id="7.2.2.-" evidence="13"/>
<feature type="domain" description="Cation-transporting P-type ATPase N-terminal" evidence="16">
    <location>
        <begin position="153"/>
        <end position="203"/>
    </location>
</feature>
<dbReference type="GO" id="GO:0015203">
    <property type="term" value="F:polyamine transmembrane transporter activity"/>
    <property type="evidence" value="ECO:0007669"/>
    <property type="project" value="TreeGrafter"/>
</dbReference>
<evidence type="ECO:0000256" key="10">
    <source>
        <dbReference type="ARBA" id="ARBA00022989"/>
    </source>
</evidence>
<evidence type="ECO:0000256" key="8">
    <source>
        <dbReference type="ARBA" id="ARBA00022842"/>
    </source>
</evidence>
<dbReference type="InterPro" id="IPR047819">
    <property type="entry name" value="P5A-ATPase_N"/>
</dbReference>
<evidence type="ECO:0000256" key="11">
    <source>
        <dbReference type="ARBA" id="ARBA00023136"/>
    </source>
</evidence>
<evidence type="ECO:0000256" key="2">
    <source>
        <dbReference type="ARBA" id="ARBA00006000"/>
    </source>
</evidence>